<protein>
    <recommendedName>
        <fullName evidence="3">F-box domain-containing protein</fullName>
    </recommendedName>
</protein>
<comment type="caution">
    <text evidence="1">The sequence shown here is derived from an EMBL/GenBank/DDBJ whole genome shotgun (WGS) entry which is preliminary data.</text>
</comment>
<dbReference type="SUPFAM" id="SSF52047">
    <property type="entry name" value="RNI-like"/>
    <property type="match status" value="1"/>
</dbReference>
<proteinExistence type="predicted"/>
<dbReference type="AlphaFoldDB" id="A0AAD7GX89"/>
<organism evidence="1 2">
    <name type="scientific">Mycena rosella</name>
    <name type="common">Pink bonnet</name>
    <name type="synonym">Agaricus rosellus</name>
    <dbReference type="NCBI Taxonomy" id="1033263"/>
    <lineage>
        <taxon>Eukaryota</taxon>
        <taxon>Fungi</taxon>
        <taxon>Dikarya</taxon>
        <taxon>Basidiomycota</taxon>
        <taxon>Agaricomycotina</taxon>
        <taxon>Agaricomycetes</taxon>
        <taxon>Agaricomycetidae</taxon>
        <taxon>Agaricales</taxon>
        <taxon>Marasmiineae</taxon>
        <taxon>Mycenaceae</taxon>
        <taxon>Mycena</taxon>
    </lineage>
</organism>
<dbReference type="Gene3D" id="3.80.10.10">
    <property type="entry name" value="Ribonuclease Inhibitor"/>
    <property type="match status" value="1"/>
</dbReference>
<name>A0AAD7GX89_MYCRO</name>
<evidence type="ECO:0008006" key="3">
    <source>
        <dbReference type="Google" id="ProtNLM"/>
    </source>
</evidence>
<dbReference type="Proteomes" id="UP001221757">
    <property type="component" value="Unassembled WGS sequence"/>
</dbReference>
<gene>
    <name evidence="1" type="ORF">B0H17DRAFT_1032408</name>
</gene>
<reference evidence="1" key="1">
    <citation type="submission" date="2023-03" db="EMBL/GenBank/DDBJ databases">
        <title>Massive genome expansion in bonnet fungi (Mycena s.s.) driven by repeated elements and novel gene families across ecological guilds.</title>
        <authorList>
            <consortium name="Lawrence Berkeley National Laboratory"/>
            <person name="Harder C.B."/>
            <person name="Miyauchi S."/>
            <person name="Viragh M."/>
            <person name="Kuo A."/>
            <person name="Thoen E."/>
            <person name="Andreopoulos B."/>
            <person name="Lu D."/>
            <person name="Skrede I."/>
            <person name="Drula E."/>
            <person name="Henrissat B."/>
            <person name="Morin E."/>
            <person name="Kohler A."/>
            <person name="Barry K."/>
            <person name="LaButti K."/>
            <person name="Morin E."/>
            <person name="Salamov A."/>
            <person name="Lipzen A."/>
            <person name="Mereny Z."/>
            <person name="Hegedus B."/>
            <person name="Baldrian P."/>
            <person name="Stursova M."/>
            <person name="Weitz H."/>
            <person name="Taylor A."/>
            <person name="Grigoriev I.V."/>
            <person name="Nagy L.G."/>
            <person name="Martin F."/>
            <person name="Kauserud H."/>
        </authorList>
    </citation>
    <scope>NUCLEOTIDE SEQUENCE</scope>
    <source>
        <strain evidence="1">CBHHK067</strain>
    </source>
</reference>
<dbReference type="InterPro" id="IPR032675">
    <property type="entry name" value="LRR_dom_sf"/>
</dbReference>
<keyword evidence="2" id="KW-1185">Reference proteome</keyword>
<accession>A0AAD7GX89</accession>
<evidence type="ECO:0000313" key="1">
    <source>
        <dbReference type="EMBL" id="KAJ7707331.1"/>
    </source>
</evidence>
<sequence>MSRIPCTSFCPFHCAVEAATGPLTSPYPDLLSSASSPSDLQVAVIWRAIETAETEVSAVDTHLVHLRSAMEQHTRKRAELQDFVKSHRAMVSAIRRLPSELLSEIFVESVDVSATFEPGRNEPWMIAQVCSRWRAVALTSPRLWSNFVLPADDPYSMRALSLQLERASHAHLFIRFTSRPTLDTLNLFLTASAHWEVVTLALGPAEFTHLFDYGGNFPTLKTLTLRSWEPIQCTDGQGDMRESFPALRNLQLDVCYEAFPRQLLLPWSNLRTCTLQKAHSSDALWLLSQLSPNTEFSVVRCANLDFARSTLQTKSCVRSLTITTCSTLFVRDLLTGLVAPALQELTLERIDDDDDQIQRDQLLSFLDRSACPLTHLRICATTISGDDLIRILEMPPTRGIVHLDVSAAAVWNRGVGALGAQHLVPNLRTLVLQGTPDIKHVPLLALLRSRWPVLRSVRLDGSESPQDVNSSSSLEAGELDVIIRK</sequence>
<evidence type="ECO:0000313" key="2">
    <source>
        <dbReference type="Proteomes" id="UP001221757"/>
    </source>
</evidence>
<dbReference type="EMBL" id="JARKIE010000005">
    <property type="protein sequence ID" value="KAJ7707331.1"/>
    <property type="molecule type" value="Genomic_DNA"/>
</dbReference>